<proteinExistence type="predicted"/>
<keyword evidence="7" id="KW-1185">Reference proteome</keyword>
<evidence type="ECO:0000256" key="1">
    <source>
        <dbReference type="ARBA" id="ARBA00004370"/>
    </source>
</evidence>
<dbReference type="Proteomes" id="UP000052268">
    <property type="component" value="Unassembled WGS sequence"/>
</dbReference>
<dbReference type="GO" id="GO:0016020">
    <property type="term" value="C:membrane"/>
    <property type="evidence" value="ECO:0007669"/>
    <property type="project" value="UniProtKB-SubCell"/>
</dbReference>
<comment type="subcellular location">
    <subcellularLocation>
        <location evidence="1">Membrane</location>
    </subcellularLocation>
</comment>
<name>A0A0J7Y6F1_9SPHN</name>
<keyword evidence="4 5" id="KW-0472">Membrane</keyword>
<dbReference type="SUPFAM" id="SSF161084">
    <property type="entry name" value="MAPEG domain-like"/>
    <property type="match status" value="1"/>
</dbReference>
<gene>
    <name evidence="6" type="ORF">V474_08415</name>
</gene>
<dbReference type="EMBL" id="JACU01000002">
    <property type="protein sequence ID" value="KMS59227.1"/>
    <property type="molecule type" value="Genomic_DNA"/>
</dbReference>
<dbReference type="PANTHER" id="PTHR35814:SF1">
    <property type="entry name" value="GLUTATHIONE S-TRANSFERASE-RELATED"/>
    <property type="match status" value="1"/>
</dbReference>
<dbReference type="InterPro" id="IPR023352">
    <property type="entry name" value="MAPEG-like_dom_sf"/>
</dbReference>
<evidence type="ECO:0000256" key="3">
    <source>
        <dbReference type="ARBA" id="ARBA00022989"/>
    </source>
</evidence>
<protein>
    <submittedName>
        <fullName evidence="6">Eicosanoid and glutathione metabolism membrane-associated protein</fullName>
    </submittedName>
</protein>
<feature type="transmembrane region" description="Helical" evidence="5">
    <location>
        <begin position="6"/>
        <end position="22"/>
    </location>
</feature>
<accession>A0A0J7Y6F1</accession>
<dbReference type="Pfam" id="PF01124">
    <property type="entry name" value="MAPEG"/>
    <property type="match status" value="1"/>
</dbReference>
<dbReference type="PANTHER" id="PTHR35814">
    <property type="match status" value="1"/>
</dbReference>
<dbReference type="RefSeq" id="WP_059150745.1">
    <property type="nucleotide sequence ID" value="NZ_KQ130452.1"/>
</dbReference>
<evidence type="ECO:0000256" key="5">
    <source>
        <dbReference type="SAM" id="Phobius"/>
    </source>
</evidence>
<dbReference type="InterPro" id="IPR001129">
    <property type="entry name" value="Membr-assoc_MAPEG"/>
</dbReference>
<evidence type="ECO:0000256" key="4">
    <source>
        <dbReference type="ARBA" id="ARBA00023136"/>
    </source>
</evidence>
<dbReference type="Gene3D" id="1.20.120.550">
    <property type="entry name" value="Membrane associated eicosanoid/glutathione metabolism-like domain"/>
    <property type="match status" value="1"/>
</dbReference>
<comment type="caution">
    <text evidence="6">The sequence shown here is derived from an EMBL/GenBank/DDBJ whole genome shotgun (WGS) entry which is preliminary data.</text>
</comment>
<evidence type="ECO:0000313" key="7">
    <source>
        <dbReference type="Proteomes" id="UP000052268"/>
    </source>
</evidence>
<dbReference type="AlphaFoldDB" id="A0A0J7Y6F1"/>
<feature type="transmembrane region" description="Helical" evidence="5">
    <location>
        <begin position="105"/>
        <end position="127"/>
    </location>
</feature>
<keyword evidence="2 5" id="KW-0812">Transmembrane</keyword>
<evidence type="ECO:0000313" key="6">
    <source>
        <dbReference type="EMBL" id="KMS59227.1"/>
    </source>
</evidence>
<keyword evidence="3 5" id="KW-1133">Transmembrane helix</keyword>
<sequence>MILQTTLSLAAAAAVLNFWLAVRTGKVRIGSKVWHGDGGNPILLQRMRAHSNYVENTPFVLILVAAIEMTGKGGTWLEVVGSLYMLARIAHAFGMDKAEQSPLRAIGFITTVLVLLGLSAIAVLIALGHF</sequence>
<dbReference type="OrthoDB" id="7619858at2"/>
<dbReference type="PATRIC" id="fig|1114963.3.peg.581"/>
<reference evidence="6 7" key="1">
    <citation type="journal article" date="2015" name="G3 (Bethesda)">
        <title>Insights into Ongoing Evolution of the Hexachlorocyclohexane Catabolic Pathway from Comparative Genomics of Ten Sphingomonadaceae Strains.</title>
        <authorList>
            <person name="Pearce S.L."/>
            <person name="Oakeshott J.G."/>
            <person name="Pandey G."/>
        </authorList>
    </citation>
    <scope>NUCLEOTIDE SEQUENCE [LARGE SCALE GENOMIC DNA]</scope>
    <source>
        <strain evidence="6 7">LL02</strain>
    </source>
</reference>
<organism evidence="6 7">
    <name type="scientific">Novosphingobium barchaimii LL02</name>
    <dbReference type="NCBI Taxonomy" id="1114963"/>
    <lineage>
        <taxon>Bacteria</taxon>
        <taxon>Pseudomonadati</taxon>
        <taxon>Pseudomonadota</taxon>
        <taxon>Alphaproteobacteria</taxon>
        <taxon>Sphingomonadales</taxon>
        <taxon>Sphingomonadaceae</taxon>
        <taxon>Novosphingobium</taxon>
    </lineage>
</organism>
<evidence type="ECO:0000256" key="2">
    <source>
        <dbReference type="ARBA" id="ARBA00022692"/>
    </source>
</evidence>